<evidence type="ECO:0008006" key="2">
    <source>
        <dbReference type="Google" id="ProtNLM"/>
    </source>
</evidence>
<reference evidence="1" key="1">
    <citation type="submission" date="2025-02" db="EMBL/GenBank/DDBJ databases">
        <authorList>
            <consortium name="NCBI Genome Project"/>
        </authorList>
    </citation>
    <scope>NUCLEOTIDE SEQUENCE</scope>
</reference>
<proteinExistence type="predicted"/>
<organism evidence="1">
    <name type="scientific">Aspergillus niger</name>
    <dbReference type="NCBI Taxonomy" id="5061"/>
    <lineage>
        <taxon>Eukaryota</taxon>
        <taxon>Fungi</taxon>
        <taxon>Dikarya</taxon>
        <taxon>Ascomycota</taxon>
        <taxon>Pezizomycotina</taxon>
        <taxon>Eurotiomycetes</taxon>
        <taxon>Eurotiomycetidae</taxon>
        <taxon>Eurotiales</taxon>
        <taxon>Aspergillaceae</taxon>
        <taxon>Aspergillus</taxon>
        <taxon>Aspergillus subgen. Circumdati</taxon>
    </lineage>
</organism>
<protein>
    <recommendedName>
        <fullName evidence="2">Apple domain-containing protein</fullName>
    </recommendedName>
</protein>
<sequence length="146" mass="16111">MSYRRVSPLDPVNCKEELELVGESADKGNWRSVRSPPMVVKKGMEATTREGKTVIVIVVQDTGPKDAAYGIYTVIDIPVYRTGANNDLGSDSPLLDIAECMHQCSQIPKCRMVYFYKKLRTCFFATIPGTLSGHAPDYGAAWFLGS</sequence>
<reference evidence="1" key="2">
    <citation type="submission" date="2025-08" db="UniProtKB">
        <authorList>
            <consortium name="RefSeq"/>
        </authorList>
    </citation>
    <scope>IDENTIFICATION</scope>
</reference>
<dbReference type="KEGG" id="ang:An17g00510"/>
<dbReference type="RefSeq" id="XP_059606575.1">
    <property type="nucleotide sequence ID" value="XM_059745416.1"/>
</dbReference>
<dbReference type="GeneID" id="84593568"/>
<dbReference type="VEuPathDB" id="FungiDB:An17g00510"/>
<gene>
    <name evidence="1" type="ORF">An17g00510</name>
</gene>
<accession>A0AAJ8E3Y7</accession>
<dbReference type="AlphaFoldDB" id="A0AAJ8E3Y7"/>
<evidence type="ECO:0000313" key="1">
    <source>
        <dbReference type="RefSeq" id="XP_059606575.1"/>
    </source>
</evidence>
<name>A0AAJ8E3Y7_ASPNG</name>